<dbReference type="InterPro" id="IPR011009">
    <property type="entry name" value="Kinase-like_dom_sf"/>
</dbReference>
<dbReference type="SUPFAM" id="SSF56112">
    <property type="entry name" value="Protein kinase-like (PK-like)"/>
    <property type="match status" value="1"/>
</dbReference>
<feature type="domain" description="Aminoglycoside phosphotransferase" evidence="1">
    <location>
        <begin position="396"/>
        <end position="603"/>
    </location>
</feature>
<dbReference type="Gene3D" id="3.40.525.10">
    <property type="entry name" value="CRAL-TRIO lipid binding domain"/>
    <property type="match status" value="1"/>
</dbReference>
<dbReference type="PANTHER" id="PTHR21310:SF58">
    <property type="entry name" value="AMINOGLYCOSIDE PHOSPHOTRANSFERASE DOMAIN-CONTAINING PROTEIN"/>
    <property type="match status" value="1"/>
</dbReference>
<evidence type="ECO:0000313" key="2">
    <source>
        <dbReference type="EMBL" id="KOS41195.1"/>
    </source>
</evidence>
<dbReference type="PANTHER" id="PTHR21310">
    <property type="entry name" value="AMINOGLYCOSIDE PHOSPHOTRANSFERASE-RELATED-RELATED"/>
    <property type="match status" value="1"/>
</dbReference>
<proteinExistence type="predicted"/>
<protein>
    <recommendedName>
        <fullName evidence="1">Aminoglycoside phosphotransferase domain-containing protein</fullName>
    </recommendedName>
</protein>
<dbReference type="STRING" id="229535.A0A0N0RYG5"/>
<reference evidence="2 3" key="1">
    <citation type="submission" date="2015-08" db="EMBL/GenBank/DDBJ databases">
        <title>Genome sequencing of Penicillium nordicum.</title>
        <authorList>
            <person name="Nguyen H.D."/>
            <person name="Seifert K.A."/>
        </authorList>
    </citation>
    <scope>NUCLEOTIDE SEQUENCE [LARGE SCALE GENOMIC DNA]</scope>
    <source>
        <strain evidence="2 3">DAOMC 185683</strain>
    </source>
</reference>
<evidence type="ECO:0000259" key="1">
    <source>
        <dbReference type="Pfam" id="PF01636"/>
    </source>
</evidence>
<dbReference type="Gene3D" id="3.90.1200.10">
    <property type="match status" value="1"/>
</dbReference>
<dbReference type="AlphaFoldDB" id="A0A0N0RYG5"/>
<dbReference type="InterPro" id="IPR002575">
    <property type="entry name" value="Aminoglycoside_PTrfase"/>
</dbReference>
<dbReference type="Pfam" id="PF01636">
    <property type="entry name" value="APH"/>
    <property type="match status" value="1"/>
</dbReference>
<dbReference type="InterPro" id="IPR036865">
    <property type="entry name" value="CRAL-TRIO_dom_sf"/>
</dbReference>
<dbReference type="SUPFAM" id="SSF52087">
    <property type="entry name" value="CRAL/TRIO domain"/>
    <property type="match status" value="1"/>
</dbReference>
<organism evidence="2 3">
    <name type="scientific">Penicillium nordicum</name>
    <dbReference type="NCBI Taxonomy" id="229535"/>
    <lineage>
        <taxon>Eukaryota</taxon>
        <taxon>Fungi</taxon>
        <taxon>Dikarya</taxon>
        <taxon>Ascomycota</taxon>
        <taxon>Pezizomycotina</taxon>
        <taxon>Eurotiomycetes</taxon>
        <taxon>Eurotiomycetidae</taxon>
        <taxon>Eurotiales</taxon>
        <taxon>Aspergillaceae</taxon>
        <taxon>Penicillium</taxon>
    </lineage>
</organism>
<dbReference type="OrthoDB" id="8300194at2759"/>
<gene>
    <name evidence="2" type="ORF">ACN38_g7934</name>
</gene>
<name>A0A0N0RYG5_9EURO</name>
<dbReference type="EMBL" id="LHQQ01000139">
    <property type="protein sequence ID" value="KOS41195.1"/>
    <property type="molecule type" value="Genomic_DNA"/>
</dbReference>
<dbReference type="Proteomes" id="UP000037696">
    <property type="component" value="Unassembled WGS sequence"/>
</dbReference>
<accession>A0A0N0RYG5</accession>
<dbReference type="InterPro" id="IPR051678">
    <property type="entry name" value="AGP_Transferase"/>
</dbReference>
<sequence>MSVSLEKSSSLASRFRDALPSILRNSRHTEIWGIDLKDAEGQVLEVILEKVLGSQIHRDSSLNYQWFLKSHSAIPALQVSRAIASLEKTLEWRRFSDPRALFTGAESILPDLDICHITSNEGQYVLWDSIDEMTIKGSSPIHQSLGTSKGLVNLGLAVIERLSMLLMDAAASSDLQDYSASCVVEFKLPATQNAKKGPQTFQKKLRNALQELVTLIRHHYPNILGKAYIINPRDEYLASLDIHESMLRDTVLLDNPKDLSRYLGSKVPPRYGGTGESFTECDYLHKDCLASDPQENTDLETPELIATAGTDTETTEMKKETTASAVNSDCTCPEGLEPEEQKLRLIYSEIIGPPSIILDPGDLQTAANLCSDKMGARVVFADSETVAKFGHGVRLAEAEAMHLSSTRTIIATPRLLSAYILDDVGYIVMSYERGESLERYWDRVSEPEQNRVLEQLRDYVNQMREIPGDFIGALDRSPCRDGIFEAGYGDYTSYSYGPYPSEESFNEGIVQALRDRMRPKVLERENDIESHFLNGEYMLYQTVRGLKNHKIVFTHGDLHPGNIIVRADGTVVLLDWGLAGFWPEYWEFYRALFNIPWRASWDPMVEKFIPPFYVEHSVIKRVFGTVWN</sequence>
<comment type="caution">
    <text evidence="2">The sequence shown here is derived from an EMBL/GenBank/DDBJ whole genome shotgun (WGS) entry which is preliminary data.</text>
</comment>
<evidence type="ECO:0000313" key="3">
    <source>
        <dbReference type="Proteomes" id="UP000037696"/>
    </source>
</evidence>
<keyword evidence="3" id="KW-1185">Reference proteome</keyword>